<comment type="caution">
    <text evidence="1">The sequence shown here is derived from an EMBL/GenBank/DDBJ whole genome shotgun (WGS) entry which is preliminary data.</text>
</comment>
<proteinExistence type="predicted"/>
<evidence type="ECO:0000313" key="2">
    <source>
        <dbReference type="Proteomes" id="UP000257109"/>
    </source>
</evidence>
<reference evidence="1" key="1">
    <citation type="submission" date="2018-05" db="EMBL/GenBank/DDBJ databases">
        <title>Draft genome of Mucuna pruriens seed.</title>
        <authorList>
            <person name="Nnadi N.E."/>
            <person name="Vos R."/>
            <person name="Hasami M.H."/>
            <person name="Devisetty U.K."/>
            <person name="Aguiy J.C."/>
        </authorList>
    </citation>
    <scope>NUCLEOTIDE SEQUENCE [LARGE SCALE GENOMIC DNA]</scope>
    <source>
        <strain evidence="1">JCA_2017</strain>
    </source>
</reference>
<organism evidence="1 2">
    <name type="scientific">Mucuna pruriens</name>
    <name type="common">Velvet bean</name>
    <name type="synonym">Dolichos pruriens</name>
    <dbReference type="NCBI Taxonomy" id="157652"/>
    <lineage>
        <taxon>Eukaryota</taxon>
        <taxon>Viridiplantae</taxon>
        <taxon>Streptophyta</taxon>
        <taxon>Embryophyta</taxon>
        <taxon>Tracheophyta</taxon>
        <taxon>Spermatophyta</taxon>
        <taxon>Magnoliopsida</taxon>
        <taxon>eudicotyledons</taxon>
        <taxon>Gunneridae</taxon>
        <taxon>Pentapetalae</taxon>
        <taxon>rosids</taxon>
        <taxon>fabids</taxon>
        <taxon>Fabales</taxon>
        <taxon>Fabaceae</taxon>
        <taxon>Papilionoideae</taxon>
        <taxon>50 kb inversion clade</taxon>
        <taxon>NPAAA clade</taxon>
        <taxon>indigoferoid/millettioid clade</taxon>
        <taxon>Phaseoleae</taxon>
        <taxon>Mucuna</taxon>
    </lineage>
</organism>
<accession>A0A371G731</accession>
<keyword evidence="2" id="KW-1185">Reference proteome</keyword>
<sequence length="74" mass="8786">MEMSIFEKYKLGYIINDYPQPTSSNLIFRQWRTENAIPNKYETPFLLHTLMDLKHVNNTKQAGGLTKLYYNTLQ</sequence>
<feature type="non-terminal residue" evidence="1">
    <location>
        <position position="74"/>
    </location>
</feature>
<protein>
    <submittedName>
        <fullName evidence="1">Uncharacterized protein</fullName>
    </submittedName>
</protein>
<dbReference type="EMBL" id="QJKJ01006598">
    <property type="protein sequence ID" value="RDX86153.1"/>
    <property type="molecule type" value="Genomic_DNA"/>
</dbReference>
<dbReference type="Proteomes" id="UP000257109">
    <property type="component" value="Unassembled WGS sequence"/>
</dbReference>
<evidence type="ECO:0000313" key="1">
    <source>
        <dbReference type="EMBL" id="RDX86153.1"/>
    </source>
</evidence>
<dbReference type="AlphaFoldDB" id="A0A371G731"/>
<gene>
    <name evidence="1" type="ORF">CR513_32559</name>
</gene>
<name>A0A371G731_MUCPR</name>